<gene>
    <name evidence="1" type="ORF">BCV72DRAFT_306349</name>
</gene>
<sequence length="230" mass="26164">MSLSHILPVSKMEADKCTSANISGTKDISHTFAYQDIVVKKASTEAVGYCEFISDTIDEGTDFSTISFKPMSRNDTSDPSVASDFMLGFKDRKRKVYSFFVELKRPNKLSKYQTEDNFCKILKHLKHSVGHQARLGIENPVSLGLHYERFLCTLVRMTLVEEGVYLPVTISKFRLPESNVDMMNLPRAVECLSFVLEEAKSLKKKYKVRTAVKKFTKPSFITKLVKIKIN</sequence>
<dbReference type="OrthoDB" id="2281761at2759"/>
<organism evidence="1">
    <name type="scientific">Rhizopus microsporus var. microsporus</name>
    <dbReference type="NCBI Taxonomy" id="86635"/>
    <lineage>
        <taxon>Eukaryota</taxon>
        <taxon>Fungi</taxon>
        <taxon>Fungi incertae sedis</taxon>
        <taxon>Mucoromycota</taxon>
        <taxon>Mucoromycotina</taxon>
        <taxon>Mucoromycetes</taxon>
        <taxon>Mucorales</taxon>
        <taxon>Mucorineae</taxon>
        <taxon>Rhizopodaceae</taxon>
        <taxon>Rhizopus</taxon>
    </lineage>
</organism>
<proteinExistence type="predicted"/>
<accession>A0A1X0R0D1</accession>
<reference evidence="1" key="1">
    <citation type="journal article" date="2016" name="Proc. Natl. Acad. Sci. U.S.A.">
        <title>Lipid metabolic changes in an early divergent fungus govern the establishment of a mutualistic symbiosis with endobacteria.</title>
        <authorList>
            <person name="Lastovetsky O.A."/>
            <person name="Gaspar M.L."/>
            <person name="Mondo S.J."/>
            <person name="LaButti K.M."/>
            <person name="Sandor L."/>
            <person name="Grigoriev I.V."/>
            <person name="Henry S.A."/>
            <person name="Pawlowska T.E."/>
        </authorList>
    </citation>
    <scope>NUCLEOTIDE SEQUENCE [LARGE SCALE GENOMIC DNA]</scope>
    <source>
        <strain evidence="1">ATCC 52814</strain>
    </source>
</reference>
<evidence type="ECO:0000313" key="1">
    <source>
        <dbReference type="EMBL" id="ORE05493.1"/>
    </source>
</evidence>
<protein>
    <submittedName>
        <fullName evidence="1">Uncharacterized protein</fullName>
    </submittedName>
</protein>
<dbReference type="VEuPathDB" id="FungiDB:BCV72DRAFT_306349"/>
<name>A0A1X0R0D1_RHIZD</name>
<dbReference type="AlphaFoldDB" id="A0A1X0R0D1"/>
<dbReference type="EMBL" id="KV921943">
    <property type="protein sequence ID" value="ORE05493.1"/>
    <property type="molecule type" value="Genomic_DNA"/>
</dbReference>
<dbReference type="Proteomes" id="UP000242414">
    <property type="component" value="Unassembled WGS sequence"/>
</dbReference>